<dbReference type="Proteomes" id="UP000248764">
    <property type="component" value="Unassembled WGS sequence"/>
</dbReference>
<protein>
    <submittedName>
        <fullName evidence="1">Uncharacterized protein</fullName>
    </submittedName>
</protein>
<reference evidence="1 2" key="1">
    <citation type="submission" date="2018-01" db="EMBL/GenBank/DDBJ databases">
        <title>Draft genome sequence of Jiangella sp. GTF31.</title>
        <authorList>
            <person name="Sahin N."/>
            <person name="Ay H."/>
            <person name="Saygin H."/>
        </authorList>
    </citation>
    <scope>NUCLEOTIDE SEQUENCE [LARGE SCALE GENOMIC DNA]</scope>
    <source>
        <strain evidence="1 2">GTF31</strain>
    </source>
</reference>
<evidence type="ECO:0000313" key="1">
    <source>
        <dbReference type="EMBL" id="PZF83243.1"/>
    </source>
</evidence>
<organism evidence="1 2">
    <name type="scientific">Jiangella anatolica</name>
    <dbReference type="NCBI Taxonomy" id="2670374"/>
    <lineage>
        <taxon>Bacteria</taxon>
        <taxon>Bacillati</taxon>
        <taxon>Actinomycetota</taxon>
        <taxon>Actinomycetes</taxon>
        <taxon>Jiangellales</taxon>
        <taxon>Jiangellaceae</taxon>
        <taxon>Jiangella</taxon>
    </lineage>
</organism>
<dbReference type="EMBL" id="POTW01000027">
    <property type="protein sequence ID" value="PZF83243.1"/>
    <property type="molecule type" value="Genomic_DNA"/>
</dbReference>
<accession>A0A2W2CSR3</accession>
<proteinExistence type="predicted"/>
<dbReference type="AlphaFoldDB" id="A0A2W2CSR3"/>
<evidence type="ECO:0000313" key="2">
    <source>
        <dbReference type="Proteomes" id="UP000248764"/>
    </source>
</evidence>
<sequence>MLADLVEGPGCAGHQAAALDQREDRALRLGETPLLDLLDLRPDVISLGLKRRQALAQFDQAILVIHLWQTTPSLGKVTHSEGIFTIRDHAQPAR</sequence>
<name>A0A2W2CSR3_9ACTN</name>
<comment type="caution">
    <text evidence="1">The sequence shown here is derived from an EMBL/GenBank/DDBJ whole genome shotgun (WGS) entry which is preliminary data.</text>
</comment>
<gene>
    <name evidence="1" type="ORF">C1I92_13275</name>
</gene>
<keyword evidence="2" id="KW-1185">Reference proteome</keyword>